<evidence type="ECO:0000256" key="3">
    <source>
        <dbReference type="ARBA" id="ARBA00022729"/>
    </source>
</evidence>
<keyword evidence="4" id="KW-1015">Disulfide bond</keyword>
<evidence type="ECO:0000256" key="4">
    <source>
        <dbReference type="ARBA" id="ARBA00023157"/>
    </source>
</evidence>
<keyword evidence="8" id="KW-1185">Reference proteome</keyword>
<proteinExistence type="predicted"/>
<reference evidence="7" key="1">
    <citation type="submission" date="2022-10" db="EMBL/GenBank/DDBJ databases">
        <title>Determination and structural analysis of whole genome sequence of Sarocladium strictum F4-1.</title>
        <authorList>
            <person name="Hu L."/>
            <person name="Jiang Y."/>
        </authorList>
    </citation>
    <scope>NUCLEOTIDE SEQUENCE</scope>
    <source>
        <strain evidence="7">F4-1</strain>
    </source>
</reference>
<dbReference type="EMBL" id="JAPDFR010000001">
    <property type="protein sequence ID" value="KAK0392742.1"/>
    <property type="molecule type" value="Genomic_DNA"/>
</dbReference>
<keyword evidence="5" id="KW-0472">Membrane</keyword>
<comment type="caution">
    <text evidence="7">The sequence shown here is derived from an EMBL/GenBank/DDBJ whole genome shotgun (WGS) entry which is preliminary data.</text>
</comment>
<dbReference type="Proteomes" id="UP001175261">
    <property type="component" value="Unassembled WGS sequence"/>
</dbReference>
<sequence length="235" mass="25733">MFDSSSSSANNHQSFAKAIFFCFSLYPALIPSTTPRFRCQHDANMLSTITTIALMATAAFALPGGSTYGSSKPTCMEVGTKVKSWTVENFDYHATYMSLAPGQFTHVKGYVNFDLVNPALPYKAKCSALCESQPEPFSDKKATFKCKVDKKYGTDAASFKFNLATGKLEIKQSWACAKEGGRFEADGFVTVKNPQCTDLTTTNNLWRKGSLYSTREVACPKIKVKAPVKNLSAVL</sequence>
<organism evidence="7 8">
    <name type="scientific">Sarocladium strictum</name>
    <name type="common">Black bundle disease fungus</name>
    <name type="synonym">Acremonium strictum</name>
    <dbReference type="NCBI Taxonomy" id="5046"/>
    <lineage>
        <taxon>Eukaryota</taxon>
        <taxon>Fungi</taxon>
        <taxon>Dikarya</taxon>
        <taxon>Ascomycota</taxon>
        <taxon>Pezizomycotina</taxon>
        <taxon>Sordariomycetes</taxon>
        <taxon>Hypocreomycetidae</taxon>
        <taxon>Hypocreales</taxon>
        <taxon>Sarocladiaceae</taxon>
        <taxon>Sarocladium</taxon>
    </lineage>
</organism>
<feature type="transmembrane region" description="Helical" evidence="5">
    <location>
        <begin position="12"/>
        <end position="31"/>
    </location>
</feature>
<keyword evidence="5" id="KW-0812">Transmembrane</keyword>
<evidence type="ECO:0000256" key="5">
    <source>
        <dbReference type="SAM" id="Phobius"/>
    </source>
</evidence>
<accession>A0AA39GV84</accession>
<dbReference type="InterPro" id="IPR032382">
    <property type="entry name" value="AltA1"/>
</dbReference>
<dbReference type="GO" id="GO:0005576">
    <property type="term" value="C:extracellular region"/>
    <property type="evidence" value="ECO:0007669"/>
    <property type="project" value="UniProtKB-SubCell"/>
</dbReference>
<evidence type="ECO:0000256" key="2">
    <source>
        <dbReference type="ARBA" id="ARBA00022525"/>
    </source>
</evidence>
<feature type="domain" description="AA1-like" evidence="6">
    <location>
        <begin position="108"/>
        <end position="219"/>
    </location>
</feature>
<evidence type="ECO:0000259" key="6">
    <source>
        <dbReference type="Pfam" id="PF16541"/>
    </source>
</evidence>
<comment type="subcellular location">
    <subcellularLocation>
        <location evidence="1">Secreted</location>
    </subcellularLocation>
</comment>
<gene>
    <name evidence="7" type="ORF">NLU13_2237</name>
</gene>
<keyword evidence="3" id="KW-0732">Signal</keyword>
<feature type="transmembrane region" description="Helical" evidence="5">
    <location>
        <begin position="43"/>
        <end position="62"/>
    </location>
</feature>
<name>A0AA39GV84_SARSR</name>
<dbReference type="AlphaFoldDB" id="A0AA39GV84"/>
<evidence type="ECO:0000256" key="1">
    <source>
        <dbReference type="ARBA" id="ARBA00004613"/>
    </source>
</evidence>
<evidence type="ECO:0000313" key="8">
    <source>
        <dbReference type="Proteomes" id="UP001175261"/>
    </source>
</evidence>
<protein>
    <recommendedName>
        <fullName evidence="6">AA1-like domain-containing protein</fullName>
    </recommendedName>
</protein>
<keyword evidence="2" id="KW-0964">Secreted</keyword>
<dbReference type="Pfam" id="PF16541">
    <property type="entry name" value="AltA1"/>
    <property type="match status" value="1"/>
</dbReference>
<keyword evidence="5" id="KW-1133">Transmembrane helix</keyword>
<evidence type="ECO:0000313" key="7">
    <source>
        <dbReference type="EMBL" id="KAK0392742.1"/>
    </source>
</evidence>